<protein>
    <submittedName>
        <fullName evidence="3">LPS biosynthesis protein WbpP</fullName>
    </submittedName>
</protein>
<dbReference type="Gene3D" id="3.40.50.720">
    <property type="entry name" value="NAD(P)-binding Rossmann-like Domain"/>
    <property type="match status" value="1"/>
</dbReference>
<proteinExistence type="inferred from homology"/>
<name>A0A532V2T9_UNCL8</name>
<evidence type="ECO:0000313" key="3">
    <source>
        <dbReference type="EMBL" id="TKJ41541.1"/>
    </source>
</evidence>
<dbReference type="PANTHER" id="PTHR43000">
    <property type="entry name" value="DTDP-D-GLUCOSE 4,6-DEHYDRATASE-RELATED"/>
    <property type="match status" value="1"/>
</dbReference>
<dbReference type="SUPFAM" id="SSF51735">
    <property type="entry name" value="NAD(P)-binding Rossmann-fold domains"/>
    <property type="match status" value="1"/>
</dbReference>
<sequence>MATYMVTGGAGFIGSNLVETLLERNHQVRVIDNFCTGRRENLVPFNNSYTLFEHDIADYEGLEEALNGVDYVLHQAALPSVPRSIADPVSSFRSSVEGTINLLQACRTVGVKRLVFASSSSIYGSNPELPKRESMKLAPLSPYAASKLAAETYCQVYYKVYGLQTVCLRYFNVFGPKQDPNSQYAAVIPKFIRAALRDDTLTIFGDGEQSRDFTYITNVVNANILAAQSESGAGEVFNLACGDRITLNRMVEEVEKFIGHKVKRQYDQPRPGDVPHSQADIERISNTFGFKPQVSFEEGLRITYEYFKEIFSHQEP</sequence>
<evidence type="ECO:0000259" key="2">
    <source>
        <dbReference type="Pfam" id="PF01370"/>
    </source>
</evidence>
<evidence type="ECO:0000256" key="1">
    <source>
        <dbReference type="ARBA" id="ARBA00007637"/>
    </source>
</evidence>
<dbReference type="AlphaFoldDB" id="A0A532V2T9"/>
<dbReference type="InterPro" id="IPR036291">
    <property type="entry name" value="NAD(P)-bd_dom_sf"/>
</dbReference>
<organism evidence="3 4">
    <name type="scientific">candidate division LCP-89 bacterium B3_LCP</name>
    <dbReference type="NCBI Taxonomy" id="2012998"/>
    <lineage>
        <taxon>Bacteria</taxon>
        <taxon>Pseudomonadati</taxon>
        <taxon>Bacteria division LCP-89</taxon>
    </lineage>
</organism>
<dbReference type="InterPro" id="IPR001509">
    <property type="entry name" value="Epimerase_deHydtase"/>
</dbReference>
<dbReference type="EMBL" id="NJBN01000002">
    <property type="protein sequence ID" value="TKJ41541.1"/>
    <property type="molecule type" value="Genomic_DNA"/>
</dbReference>
<reference evidence="3 4" key="1">
    <citation type="submission" date="2017-06" db="EMBL/GenBank/DDBJ databases">
        <title>Novel microbial phyla capable of carbon fixation and sulfur reduction in deep-sea sediments.</title>
        <authorList>
            <person name="Huang J."/>
            <person name="Baker B."/>
            <person name="Wang Y."/>
        </authorList>
    </citation>
    <scope>NUCLEOTIDE SEQUENCE [LARGE SCALE GENOMIC DNA]</scope>
    <source>
        <strain evidence="3">B3_LCP</strain>
    </source>
</reference>
<dbReference type="PRINTS" id="PR01713">
    <property type="entry name" value="NUCEPIMERASE"/>
</dbReference>
<gene>
    <name evidence="3" type="ORF">CEE37_02970</name>
</gene>
<comment type="similarity">
    <text evidence="1">Belongs to the NAD(P)-dependent epimerase/dehydratase family.</text>
</comment>
<dbReference type="Proteomes" id="UP000319619">
    <property type="component" value="Unassembled WGS sequence"/>
</dbReference>
<comment type="caution">
    <text evidence="3">The sequence shown here is derived from an EMBL/GenBank/DDBJ whole genome shotgun (WGS) entry which is preliminary data.</text>
</comment>
<accession>A0A532V2T9</accession>
<feature type="domain" description="NAD-dependent epimerase/dehydratase" evidence="2">
    <location>
        <begin position="5"/>
        <end position="240"/>
    </location>
</feature>
<dbReference type="CDD" id="cd05256">
    <property type="entry name" value="UDP_AE_SDR_e"/>
    <property type="match status" value="1"/>
</dbReference>
<dbReference type="Pfam" id="PF01370">
    <property type="entry name" value="Epimerase"/>
    <property type="match status" value="1"/>
</dbReference>
<dbReference type="Gene3D" id="3.90.25.10">
    <property type="entry name" value="UDP-galactose 4-epimerase, domain 1"/>
    <property type="match status" value="1"/>
</dbReference>
<evidence type="ECO:0000313" key="4">
    <source>
        <dbReference type="Proteomes" id="UP000319619"/>
    </source>
</evidence>